<feature type="domain" description="Glycosyl transferase family 1" evidence="1">
    <location>
        <begin position="193"/>
        <end position="345"/>
    </location>
</feature>
<evidence type="ECO:0000259" key="2">
    <source>
        <dbReference type="Pfam" id="PF13439"/>
    </source>
</evidence>
<dbReference type="Proteomes" id="UP000049855">
    <property type="component" value="Unassembled WGS sequence"/>
</dbReference>
<gene>
    <name evidence="3" type="ORF">SpAn4DRAFT_4072</name>
</gene>
<dbReference type="CDD" id="cd03811">
    <property type="entry name" value="GT4_GT28_WabH-like"/>
    <property type="match status" value="1"/>
</dbReference>
<dbReference type="GO" id="GO:0016757">
    <property type="term" value="F:glycosyltransferase activity"/>
    <property type="evidence" value="ECO:0007669"/>
    <property type="project" value="UniProtKB-KW"/>
</dbReference>
<dbReference type="PANTHER" id="PTHR12526:SF630">
    <property type="entry name" value="GLYCOSYLTRANSFERASE"/>
    <property type="match status" value="1"/>
</dbReference>
<sequence>MKKKILFFIPDLRYGGAEKVLVNLLNNLNRNKYQLYLLTLFDEGVNKQYLKKDVEYNYIFKKVFRGNSLLLKLFPPKFLYKLFIKEHYDILVAYLEGIPSRVFSGCDDKSIKKISWVHTEMINLNSFMRPYRSIQEGIDCYKKYDAIVGVSKTVIDSFGRGTRITKRLHVKYNTVETEQIRAKSVEPIDDIVFNKDIFNICSVGKLTEVKGFDRLLKIHNKLIVEGIKCHLYILGHGEIRARLEAYIRDNHLAASVTLLGFRDNPYKYVRNSDLFVCSSYREGFSTAVTEALIVGTPVITTLCSGMKEMLSNGKYGLIVDNSEVALYMGLKQLITDKDLLANYRALAIQRGSYFETKTTVQEVEKLFDEIQPQQPEFILENYPKGDLEHATTN</sequence>
<dbReference type="AlphaFoldDB" id="A0A0U1L5D5"/>
<keyword evidence="3" id="KW-0328">Glycosyltransferase</keyword>
<proteinExistence type="predicted"/>
<reference evidence="4" key="1">
    <citation type="submission" date="2015-03" db="EMBL/GenBank/DDBJ databases">
        <authorList>
            <person name="Nijsse Bart"/>
        </authorList>
    </citation>
    <scope>NUCLEOTIDE SEQUENCE [LARGE SCALE GENOMIC DNA]</scope>
</reference>
<dbReference type="InterPro" id="IPR028098">
    <property type="entry name" value="Glyco_trans_4-like_N"/>
</dbReference>
<dbReference type="SUPFAM" id="SSF53756">
    <property type="entry name" value="UDP-Glycosyltransferase/glycogen phosphorylase"/>
    <property type="match status" value="1"/>
</dbReference>
<feature type="domain" description="Glycosyltransferase subfamily 4-like N-terminal" evidence="2">
    <location>
        <begin position="14"/>
        <end position="179"/>
    </location>
</feature>
<accession>A0A0U1L5D5</accession>
<dbReference type="EC" id="2.4.1.-" evidence="3"/>
<keyword evidence="4" id="KW-1185">Reference proteome</keyword>
<dbReference type="PANTHER" id="PTHR12526">
    <property type="entry name" value="GLYCOSYLTRANSFERASE"/>
    <property type="match status" value="1"/>
</dbReference>
<keyword evidence="3" id="KW-0808">Transferase</keyword>
<evidence type="ECO:0000313" key="4">
    <source>
        <dbReference type="Proteomes" id="UP000049855"/>
    </source>
</evidence>
<name>A0A0U1L5D5_9FIRM</name>
<evidence type="ECO:0000313" key="3">
    <source>
        <dbReference type="EMBL" id="CQR74715.1"/>
    </source>
</evidence>
<evidence type="ECO:0000259" key="1">
    <source>
        <dbReference type="Pfam" id="PF00534"/>
    </source>
</evidence>
<dbReference type="EMBL" id="CTRP01000015">
    <property type="protein sequence ID" value="CQR74715.1"/>
    <property type="molecule type" value="Genomic_DNA"/>
</dbReference>
<organism evidence="3 4">
    <name type="scientific">Sporomusa ovata</name>
    <dbReference type="NCBI Taxonomy" id="2378"/>
    <lineage>
        <taxon>Bacteria</taxon>
        <taxon>Bacillati</taxon>
        <taxon>Bacillota</taxon>
        <taxon>Negativicutes</taxon>
        <taxon>Selenomonadales</taxon>
        <taxon>Sporomusaceae</taxon>
        <taxon>Sporomusa</taxon>
    </lineage>
</organism>
<dbReference type="Pfam" id="PF13439">
    <property type="entry name" value="Glyco_transf_4"/>
    <property type="match status" value="1"/>
</dbReference>
<protein>
    <submittedName>
        <fullName evidence="3">Alpha-1,4-N-acetylgalactosamine transferase PglJ</fullName>
        <ecNumber evidence="3">2.4.1.-</ecNumber>
    </submittedName>
</protein>
<dbReference type="InterPro" id="IPR001296">
    <property type="entry name" value="Glyco_trans_1"/>
</dbReference>
<dbReference type="Gene3D" id="3.40.50.2000">
    <property type="entry name" value="Glycogen Phosphorylase B"/>
    <property type="match status" value="2"/>
</dbReference>
<dbReference type="Pfam" id="PF00534">
    <property type="entry name" value="Glycos_transf_1"/>
    <property type="match status" value="1"/>
</dbReference>
<dbReference type="RefSeq" id="WP_021166541.1">
    <property type="nucleotide sequence ID" value="NZ_CTRP01000015.1"/>
</dbReference>